<dbReference type="EMBL" id="CP108222">
    <property type="protein sequence ID" value="WTT22366.1"/>
    <property type="molecule type" value="Genomic_DNA"/>
</dbReference>
<reference evidence="2" key="1">
    <citation type="submission" date="2022-10" db="EMBL/GenBank/DDBJ databases">
        <title>The complete genomes of actinobacterial strains from the NBC collection.</title>
        <authorList>
            <person name="Joergensen T.S."/>
            <person name="Alvarez Arevalo M."/>
            <person name="Sterndorff E.B."/>
            <person name="Faurdal D."/>
            <person name="Vuksanovic O."/>
            <person name="Mourched A.-S."/>
            <person name="Charusanti P."/>
            <person name="Shaw S."/>
            <person name="Blin K."/>
            <person name="Weber T."/>
        </authorList>
    </citation>
    <scope>NUCLEOTIDE SEQUENCE</scope>
    <source>
        <strain evidence="2">NBC_00093</strain>
    </source>
</reference>
<proteinExistence type="predicted"/>
<organism evidence="2">
    <name type="scientific">Streptomyces sp. NBC_00093</name>
    <dbReference type="NCBI Taxonomy" id="2975649"/>
    <lineage>
        <taxon>Bacteria</taxon>
        <taxon>Bacillati</taxon>
        <taxon>Actinomycetota</taxon>
        <taxon>Actinomycetes</taxon>
        <taxon>Kitasatosporales</taxon>
        <taxon>Streptomycetaceae</taxon>
        <taxon>Streptomyces</taxon>
    </lineage>
</organism>
<feature type="transmembrane region" description="Helical" evidence="1">
    <location>
        <begin position="283"/>
        <end position="302"/>
    </location>
</feature>
<feature type="transmembrane region" description="Helical" evidence="1">
    <location>
        <begin position="246"/>
        <end position="271"/>
    </location>
</feature>
<feature type="transmembrane region" description="Helical" evidence="1">
    <location>
        <begin position="373"/>
        <end position="392"/>
    </location>
</feature>
<sequence length="406" mass="43423">MAREETHRLAPDGRLRDLAETAVRLGRATASVAAELARRVRRYAWPSTTGRRNRAYLRDRLVALPLLAVVAFGAFGWAYADVRGDSAYVRDRVAPALVDLADAKASLLIAQGEAEKSLDEGRAAELGGLNERYRTRIARATQRLNQVTRGGALTVAEEQDLRVASALVVDYTGWIGRAQGHATDPVLRDAELTYARSMLCSAPAVTEEREDRYPECSAGTGPGATAIVDRVSGLEERLRERLADRAAWGAGVITAATVSALAFVLLAAGLWRTVAFLRRRFRIRLSIPLTAAALPLLALPLLTADALLAQHAQDAAVPVADALAERTSPATEAIVEERPFDGPDPGAIEVLESRIDDELVDGRLALLDGAAPLVFPTGLACAAVIGGALHGYRREYLVVTRGGAVS</sequence>
<evidence type="ECO:0000256" key="1">
    <source>
        <dbReference type="SAM" id="Phobius"/>
    </source>
</evidence>
<dbReference type="AlphaFoldDB" id="A0AAU2AC98"/>
<feature type="transmembrane region" description="Helical" evidence="1">
    <location>
        <begin position="61"/>
        <end position="80"/>
    </location>
</feature>
<keyword evidence="1" id="KW-0472">Membrane</keyword>
<evidence type="ECO:0008006" key="3">
    <source>
        <dbReference type="Google" id="ProtNLM"/>
    </source>
</evidence>
<gene>
    <name evidence="2" type="ORF">OHA22_45890</name>
</gene>
<accession>A0AAU2AC98</accession>
<evidence type="ECO:0000313" key="2">
    <source>
        <dbReference type="EMBL" id="WTT22366.1"/>
    </source>
</evidence>
<protein>
    <recommendedName>
        <fullName evidence="3">Integral membrane protein</fullName>
    </recommendedName>
</protein>
<keyword evidence="1" id="KW-1133">Transmembrane helix</keyword>
<keyword evidence="1" id="KW-0812">Transmembrane</keyword>
<name>A0AAU2AC98_9ACTN</name>